<evidence type="ECO:0000313" key="2">
    <source>
        <dbReference type="EMBL" id="MDQ2066177.1"/>
    </source>
</evidence>
<reference evidence="2 3" key="1">
    <citation type="submission" date="2023-08" db="EMBL/GenBank/DDBJ databases">
        <title>Characterization of two Paracoccaceae strains isolated from Phycosphere and proposal of Xinfangfangia lacusdiani sp. nov.</title>
        <authorList>
            <person name="Deng Y."/>
            <person name="Zhang Y.Q."/>
        </authorList>
    </citation>
    <scope>NUCLEOTIDE SEQUENCE [LARGE SCALE GENOMIC DNA]</scope>
    <source>
        <strain evidence="2 3">CPCC 101601</strain>
    </source>
</reference>
<evidence type="ECO:0000313" key="3">
    <source>
        <dbReference type="Proteomes" id="UP001239680"/>
    </source>
</evidence>
<evidence type="ECO:0000256" key="1">
    <source>
        <dbReference type="SAM" id="SignalP"/>
    </source>
</evidence>
<accession>A0ABU0VWP8</accession>
<dbReference type="PROSITE" id="PS51257">
    <property type="entry name" value="PROKAR_LIPOPROTEIN"/>
    <property type="match status" value="1"/>
</dbReference>
<keyword evidence="1" id="KW-0732">Signal</keyword>
<proteinExistence type="predicted"/>
<dbReference type="Proteomes" id="UP001239680">
    <property type="component" value="Unassembled WGS sequence"/>
</dbReference>
<feature type="signal peptide" evidence="1">
    <location>
        <begin position="1"/>
        <end position="24"/>
    </location>
</feature>
<evidence type="ECO:0008006" key="4">
    <source>
        <dbReference type="Google" id="ProtNLM"/>
    </source>
</evidence>
<keyword evidence="3" id="KW-1185">Reference proteome</keyword>
<sequence length="106" mass="11119">MKMRASILLICLPLIAACDPQAVADNTTRRMAADVVEAVVLRDMPAAPAKAATECILQAASVEEQRALAADYAVEAGTLTKENIRNLALRPAAQSCFAASGVPPVR</sequence>
<protein>
    <recommendedName>
        <fullName evidence="4">Succinate dehydrogenase</fullName>
    </recommendedName>
</protein>
<dbReference type="RefSeq" id="WP_306679870.1">
    <property type="nucleotide sequence ID" value="NZ_JAVDBT010000005.1"/>
</dbReference>
<comment type="caution">
    <text evidence="2">The sequence shown here is derived from an EMBL/GenBank/DDBJ whole genome shotgun (WGS) entry which is preliminary data.</text>
</comment>
<feature type="chain" id="PRO_5045919983" description="Succinate dehydrogenase" evidence="1">
    <location>
        <begin position="25"/>
        <end position="106"/>
    </location>
</feature>
<name>A0ABU0VWP8_9RHOB</name>
<organism evidence="2 3">
    <name type="scientific">Pseudogemmobacter lacusdianii</name>
    <dbReference type="NCBI Taxonomy" id="3069608"/>
    <lineage>
        <taxon>Bacteria</taxon>
        <taxon>Pseudomonadati</taxon>
        <taxon>Pseudomonadota</taxon>
        <taxon>Alphaproteobacteria</taxon>
        <taxon>Rhodobacterales</taxon>
        <taxon>Paracoccaceae</taxon>
        <taxon>Pseudogemmobacter</taxon>
    </lineage>
</organism>
<gene>
    <name evidence="2" type="ORF">Q9295_07325</name>
</gene>
<dbReference type="EMBL" id="JAVDBT010000005">
    <property type="protein sequence ID" value="MDQ2066177.1"/>
    <property type="molecule type" value="Genomic_DNA"/>
</dbReference>